<evidence type="ECO:0000256" key="7">
    <source>
        <dbReference type="ARBA" id="ARBA00023136"/>
    </source>
</evidence>
<accession>A0A8T4ITA8</accession>
<dbReference type="InterPro" id="IPR000537">
    <property type="entry name" value="UbiA_prenyltransferase"/>
</dbReference>
<reference evidence="9" key="1">
    <citation type="submission" date="2021-04" db="EMBL/GenBank/DDBJ databases">
        <title>Sequencing of actinobacteria type strains.</title>
        <authorList>
            <person name="Nguyen G.-S."/>
            <person name="Wentzel A."/>
        </authorList>
    </citation>
    <scope>NUCLEOTIDE SEQUENCE</scope>
    <source>
        <strain evidence="9">DSM 42095</strain>
    </source>
</reference>
<feature type="transmembrane region" description="Helical" evidence="8">
    <location>
        <begin position="245"/>
        <end position="274"/>
    </location>
</feature>
<evidence type="ECO:0000313" key="10">
    <source>
        <dbReference type="Proteomes" id="UP000675554"/>
    </source>
</evidence>
<dbReference type="PANTHER" id="PTHR13929:SF0">
    <property type="entry name" value="UBIA PRENYLTRANSFERASE DOMAIN-CONTAINING PROTEIN 1"/>
    <property type="match status" value="1"/>
</dbReference>
<sequence length="372" mass="38840">MTATPHSPGRAGPARSSGVREPGRLRAMVRLGRVKFLLQSSSVVGAGTAVAVAASGGFSPRMYLLVLLFAWLGHLMTHYCNEFFDLDADRANPSPTSWTGGSRVLVDGLLPPRVSLSAAFVLLFCALCTAMALPTAGQRLVAVAVLAVSWFYTAPPVRLNYRALGEVACATVLYALVPLLAFLAQSTPVTPELFAYLGVVFALQLLRCLIMNLPDIPGDQRVGKTTLAGVLGPSNVTRAYAGGNALVYAAVAVVTVTGTLPPVTGGALLATLPIPVWVASRLRTGVLGDQRGAELVTFWSSMLLPATSCAVIVGMTVTAFLGRGAPGPWLVVATATIALFGAWLARTVPATVGRSRRATRRDRRSATGVGAT</sequence>
<keyword evidence="4" id="KW-0808">Transferase</keyword>
<comment type="pathway">
    <text evidence="2">Quinol/quinone metabolism; menaquinone biosynthesis.</text>
</comment>
<dbReference type="InterPro" id="IPR044878">
    <property type="entry name" value="UbiA_sf"/>
</dbReference>
<evidence type="ECO:0000313" key="9">
    <source>
        <dbReference type="EMBL" id="MBR7675329.1"/>
    </source>
</evidence>
<name>A0A8T4ITA8_9ACTN</name>
<organism evidence="9 10">
    <name type="scientific">Streptomyces daliensis</name>
    <dbReference type="NCBI Taxonomy" id="299421"/>
    <lineage>
        <taxon>Bacteria</taxon>
        <taxon>Bacillati</taxon>
        <taxon>Actinomycetota</taxon>
        <taxon>Actinomycetes</taxon>
        <taxon>Kitasatosporales</taxon>
        <taxon>Streptomycetaceae</taxon>
        <taxon>Streptomyces</taxon>
    </lineage>
</organism>
<evidence type="ECO:0000256" key="4">
    <source>
        <dbReference type="ARBA" id="ARBA00022679"/>
    </source>
</evidence>
<evidence type="ECO:0000256" key="5">
    <source>
        <dbReference type="ARBA" id="ARBA00022692"/>
    </source>
</evidence>
<dbReference type="AlphaFoldDB" id="A0A8T4ITA8"/>
<dbReference type="GO" id="GO:0016020">
    <property type="term" value="C:membrane"/>
    <property type="evidence" value="ECO:0007669"/>
    <property type="project" value="UniProtKB-SubCell"/>
</dbReference>
<dbReference type="GO" id="GO:0042371">
    <property type="term" value="P:vitamin K biosynthetic process"/>
    <property type="evidence" value="ECO:0007669"/>
    <property type="project" value="TreeGrafter"/>
</dbReference>
<dbReference type="CDD" id="cd13962">
    <property type="entry name" value="PT_UbiA_UBIAD1"/>
    <property type="match status" value="1"/>
</dbReference>
<comment type="caution">
    <text evidence="9">The sequence shown here is derived from an EMBL/GenBank/DDBJ whole genome shotgun (WGS) entry which is preliminary data.</text>
</comment>
<keyword evidence="5 8" id="KW-0812">Transmembrane</keyword>
<dbReference type="GO" id="GO:0009234">
    <property type="term" value="P:menaquinone biosynthetic process"/>
    <property type="evidence" value="ECO:0007669"/>
    <property type="project" value="UniProtKB-KW"/>
</dbReference>
<gene>
    <name evidence="9" type="ORF">KDA82_20360</name>
</gene>
<dbReference type="InterPro" id="IPR026046">
    <property type="entry name" value="UBIAD1"/>
</dbReference>
<feature type="transmembrane region" description="Helical" evidence="8">
    <location>
        <begin position="36"/>
        <end position="55"/>
    </location>
</feature>
<keyword evidence="3" id="KW-0474">Menaquinone biosynthesis</keyword>
<dbReference type="Proteomes" id="UP000675554">
    <property type="component" value="Unassembled WGS sequence"/>
</dbReference>
<proteinExistence type="predicted"/>
<evidence type="ECO:0000256" key="2">
    <source>
        <dbReference type="ARBA" id="ARBA00004863"/>
    </source>
</evidence>
<dbReference type="GO" id="GO:0004659">
    <property type="term" value="F:prenyltransferase activity"/>
    <property type="evidence" value="ECO:0007669"/>
    <property type="project" value="InterPro"/>
</dbReference>
<evidence type="ECO:0000256" key="6">
    <source>
        <dbReference type="ARBA" id="ARBA00022989"/>
    </source>
</evidence>
<dbReference type="Gene3D" id="1.10.357.140">
    <property type="entry name" value="UbiA prenyltransferase"/>
    <property type="match status" value="1"/>
</dbReference>
<dbReference type="Pfam" id="PF01040">
    <property type="entry name" value="UbiA"/>
    <property type="match status" value="1"/>
</dbReference>
<feature type="transmembrane region" description="Helical" evidence="8">
    <location>
        <begin position="163"/>
        <end position="184"/>
    </location>
</feature>
<dbReference type="EMBL" id="JAGSMN010000466">
    <property type="protein sequence ID" value="MBR7675329.1"/>
    <property type="molecule type" value="Genomic_DNA"/>
</dbReference>
<evidence type="ECO:0000256" key="3">
    <source>
        <dbReference type="ARBA" id="ARBA00022428"/>
    </source>
</evidence>
<comment type="subcellular location">
    <subcellularLocation>
        <location evidence="1">Membrane</location>
        <topology evidence="1">Multi-pass membrane protein</topology>
    </subcellularLocation>
</comment>
<protein>
    <submittedName>
        <fullName evidence="9">Prenyltransferase</fullName>
    </submittedName>
</protein>
<feature type="transmembrane region" description="Helical" evidence="8">
    <location>
        <begin position="140"/>
        <end position="157"/>
    </location>
</feature>
<feature type="transmembrane region" description="Helical" evidence="8">
    <location>
        <begin position="327"/>
        <end position="345"/>
    </location>
</feature>
<feature type="transmembrane region" description="Helical" evidence="8">
    <location>
        <begin position="295"/>
        <end position="321"/>
    </location>
</feature>
<keyword evidence="10" id="KW-1185">Reference proteome</keyword>
<dbReference type="PANTHER" id="PTHR13929">
    <property type="entry name" value="1,4-DIHYDROXY-2-NAPHTHOATE OCTAPRENYLTRANSFERASE"/>
    <property type="match status" value="1"/>
</dbReference>
<evidence type="ECO:0000256" key="1">
    <source>
        <dbReference type="ARBA" id="ARBA00004141"/>
    </source>
</evidence>
<keyword evidence="7 8" id="KW-0472">Membrane</keyword>
<keyword evidence="6 8" id="KW-1133">Transmembrane helix</keyword>
<feature type="transmembrane region" description="Helical" evidence="8">
    <location>
        <begin position="193"/>
        <end position="213"/>
    </location>
</feature>
<evidence type="ECO:0000256" key="8">
    <source>
        <dbReference type="SAM" id="Phobius"/>
    </source>
</evidence>
<feature type="transmembrane region" description="Helical" evidence="8">
    <location>
        <begin position="114"/>
        <end position="133"/>
    </location>
</feature>